<dbReference type="GO" id="GO:0015293">
    <property type="term" value="F:symporter activity"/>
    <property type="evidence" value="ECO:0007669"/>
    <property type="project" value="UniProtKB-KW"/>
</dbReference>
<feature type="transmembrane region" description="Helical" evidence="8">
    <location>
        <begin position="102"/>
        <end position="120"/>
    </location>
</feature>
<feature type="transmembrane region" description="Helical" evidence="8">
    <location>
        <begin position="76"/>
        <end position="96"/>
    </location>
</feature>
<reference evidence="10 11" key="1">
    <citation type="submission" date="2016-03" db="EMBL/GenBank/DDBJ databases">
        <title>Genome sequence of Providencia stuartii strain, isolated from the salivary glands of larval Lucilia sericata.</title>
        <authorList>
            <person name="Yuan Y."/>
            <person name="Zhang Y."/>
            <person name="Fu S."/>
            <person name="Crippen T.L."/>
            <person name="Visi D."/>
            <person name="Benbow M.E."/>
            <person name="Allen M."/>
            <person name="Tomberlin J.K."/>
            <person name="Sze S.-H."/>
            <person name="Tarone A.M."/>
        </authorList>
    </citation>
    <scope>NUCLEOTIDE SEQUENCE [LARGE SCALE GENOMIC DNA]</scope>
    <source>
        <strain evidence="10 11">Crippen</strain>
    </source>
</reference>
<dbReference type="InterPro" id="IPR036259">
    <property type="entry name" value="MFS_trans_sf"/>
</dbReference>
<name>A0A1S1HPN8_PROST</name>
<feature type="domain" description="Major facilitator superfamily (MFS) profile" evidence="9">
    <location>
        <begin position="5"/>
        <end position="393"/>
    </location>
</feature>
<dbReference type="PANTHER" id="PTHR43528:SF1">
    <property type="entry name" value="ALPHA-KETOGLUTARATE PERMEASE"/>
    <property type="match status" value="1"/>
</dbReference>
<feature type="transmembrane region" description="Helical" evidence="8">
    <location>
        <begin position="304"/>
        <end position="324"/>
    </location>
</feature>
<feature type="transmembrane region" description="Helical" evidence="8">
    <location>
        <begin position="345"/>
        <end position="364"/>
    </location>
</feature>
<evidence type="ECO:0000313" key="10">
    <source>
        <dbReference type="EMBL" id="OHT23381.1"/>
    </source>
</evidence>
<evidence type="ECO:0000256" key="2">
    <source>
        <dbReference type="ARBA" id="ARBA00022448"/>
    </source>
</evidence>
<evidence type="ECO:0000256" key="3">
    <source>
        <dbReference type="ARBA" id="ARBA00022475"/>
    </source>
</evidence>
<feature type="transmembrane region" description="Helical" evidence="8">
    <location>
        <begin position="279"/>
        <end position="298"/>
    </location>
</feature>
<proteinExistence type="predicted"/>
<dbReference type="InterPro" id="IPR011701">
    <property type="entry name" value="MFS"/>
</dbReference>
<dbReference type="PANTHER" id="PTHR43528">
    <property type="entry name" value="ALPHA-KETOGLUTARATE PERMEASE"/>
    <property type="match status" value="1"/>
</dbReference>
<feature type="transmembrane region" description="Helical" evidence="8">
    <location>
        <begin position="252"/>
        <end position="272"/>
    </location>
</feature>
<evidence type="ECO:0000256" key="1">
    <source>
        <dbReference type="ARBA" id="ARBA00004651"/>
    </source>
</evidence>
<keyword evidence="2" id="KW-0813">Transport</keyword>
<sequence>MKWKFRFGVALGNALEYYDIAVFAAISVYLTAELERLGYSQATEMVWGIFALRFLIRPIGGYLIGRYADKVGKKPALILTSLITGTATLCMALLPIQWLGSYTPIAILFIQMALSFSYAGEYPSLITYLINDTPDNERSRLSSLSGGSSLLGVVVSLGLVFTLENILTHEMMQTIGWRIPLFLGTINIAISFWFRAKLPNQPVVPMHERSIDWSRALHVFLVSTPAMVTFYVQNVSSSLIVEHLQLGDYKNIYGMISASLLLVTMIVCSYLTDKYSSSVRIFNIGIFSVIIFSIPLYFIMQSGVIELIIISQLIITVLFSMVWCNVADQMVRASGGQATTLGIGLNLNGVLVGGITPLIISYLVEFNLTYVGVFIALCCLTARLSNVLQNKVMILKNQS</sequence>
<evidence type="ECO:0000256" key="5">
    <source>
        <dbReference type="ARBA" id="ARBA00022847"/>
    </source>
</evidence>
<dbReference type="Proteomes" id="UP000179588">
    <property type="component" value="Unassembled WGS sequence"/>
</dbReference>
<dbReference type="InterPro" id="IPR020846">
    <property type="entry name" value="MFS_dom"/>
</dbReference>
<feature type="transmembrane region" description="Helical" evidence="8">
    <location>
        <begin position="215"/>
        <end position="232"/>
    </location>
</feature>
<dbReference type="InterPro" id="IPR051084">
    <property type="entry name" value="H+-coupled_symporters"/>
</dbReference>
<feature type="transmembrane region" description="Helical" evidence="8">
    <location>
        <begin position="45"/>
        <end position="64"/>
    </location>
</feature>
<dbReference type="SUPFAM" id="SSF103473">
    <property type="entry name" value="MFS general substrate transporter"/>
    <property type="match status" value="1"/>
</dbReference>
<dbReference type="PROSITE" id="PS50850">
    <property type="entry name" value="MFS"/>
    <property type="match status" value="1"/>
</dbReference>
<feature type="transmembrane region" description="Helical" evidence="8">
    <location>
        <begin position="370"/>
        <end position="388"/>
    </location>
</feature>
<keyword evidence="11" id="KW-1185">Reference proteome</keyword>
<dbReference type="EMBL" id="LVIE01000181">
    <property type="protein sequence ID" value="OHT23381.1"/>
    <property type="molecule type" value="Genomic_DNA"/>
</dbReference>
<dbReference type="GO" id="GO:0005886">
    <property type="term" value="C:plasma membrane"/>
    <property type="evidence" value="ECO:0007669"/>
    <property type="project" value="UniProtKB-SubCell"/>
</dbReference>
<keyword evidence="6 8" id="KW-1133">Transmembrane helix</keyword>
<dbReference type="Pfam" id="PF07690">
    <property type="entry name" value="MFS_1"/>
    <property type="match status" value="1"/>
</dbReference>
<dbReference type="Gene3D" id="1.20.1250.20">
    <property type="entry name" value="MFS general substrate transporter like domains"/>
    <property type="match status" value="1"/>
</dbReference>
<keyword evidence="7 8" id="KW-0472">Membrane</keyword>
<keyword evidence="4 8" id="KW-0812">Transmembrane</keyword>
<evidence type="ECO:0000259" key="9">
    <source>
        <dbReference type="PROSITE" id="PS50850"/>
    </source>
</evidence>
<evidence type="ECO:0000313" key="11">
    <source>
        <dbReference type="Proteomes" id="UP000179588"/>
    </source>
</evidence>
<feature type="transmembrane region" description="Helical" evidence="8">
    <location>
        <begin position="175"/>
        <end position="194"/>
    </location>
</feature>
<dbReference type="OrthoDB" id="3690818at2"/>
<evidence type="ECO:0000256" key="4">
    <source>
        <dbReference type="ARBA" id="ARBA00022692"/>
    </source>
</evidence>
<keyword evidence="5" id="KW-0769">Symport</keyword>
<organism evidence="10 11">
    <name type="scientific">Providencia stuartii</name>
    <dbReference type="NCBI Taxonomy" id="588"/>
    <lineage>
        <taxon>Bacteria</taxon>
        <taxon>Pseudomonadati</taxon>
        <taxon>Pseudomonadota</taxon>
        <taxon>Gammaproteobacteria</taxon>
        <taxon>Enterobacterales</taxon>
        <taxon>Morganellaceae</taxon>
        <taxon>Providencia</taxon>
    </lineage>
</organism>
<comment type="caution">
    <text evidence="10">The sequence shown here is derived from an EMBL/GenBank/DDBJ whole genome shotgun (WGS) entry which is preliminary data.</text>
</comment>
<evidence type="ECO:0000256" key="6">
    <source>
        <dbReference type="ARBA" id="ARBA00022989"/>
    </source>
</evidence>
<feature type="transmembrane region" description="Helical" evidence="8">
    <location>
        <begin position="7"/>
        <end position="30"/>
    </location>
</feature>
<dbReference type="AlphaFoldDB" id="A0A1S1HPN8"/>
<feature type="transmembrane region" description="Helical" evidence="8">
    <location>
        <begin position="141"/>
        <end position="163"/>
    </location>
</feature>
<evidence type="ECO:0000256" key="7">
    <source>
        <dbReference type="ARBA" id="ARBA00023136"/>
    </source>
</evidence>
<evidence type="ECO:0000256" key="8">
    <source>
        <dbReference type="SAM" id="Phobius"/>
    </source>
</evidence>
<gene>
    <name evidence="10" type="ORF">A3Q29_20925</name>
</gene>
<dbReference type="RefSeq" id="WP_070929037.1">
    <property type="nucleotide sequence ID" value="NZ_JBALHY010000005.1"/>
</dbReference>
<accession>A0A1S1HPN8</accession>
<keyword evidence="3" id="KW-1003">Cell membrane</keyword>
<comment type="subcellular location">
    <subcellularLocation>
        <location evidence="1">Cell membrane</location>
        <topology evidence="1">Multi-pass membrane protein</topology>
    </subcellularLocation>
</comment>
<protein>
    <submittedName>
        <fullName evidence="10">MFS transporter</fullName>
    </submittedName>
</protein>